<evidence type="ECO:0000313" key="2">
    <source>
        <dbReference type="Proteomes" id="UP000295281"/>
    </source>
</evidence>
<gene>
    <name evidence="1" type="ORF">EV190_102277</name>
</gene>
<dbReference type="EMBL" id="SNYN01000002">
    <property type="protein sequence ID" value="TDQ54443.1"/>
    <property type="molecule type" value="Genomic_DNA"/>
</dbReference>
<accession>A0A4R6V356</accession>
<dbReference type="Pfam" id="PF07931">
    <property type="entry name" value="CPT"/>
    <property type="match status" value="1"/>
</dbReference>
<name>A0A4R6V356_9ACTN</name>
<evidence type="ECO:0000313" key="1">
    <source>
        <dbReference type="EMBL" id="TDQ54443.1"/>
    </source>
</evidence>
<comment type="caution">
    <text evidence="1">The sequence shown here is derived from an EMBL/GenBank/DDBJ whole genome shotgun (WGS) entry which is preliminary data.</text>
</comment>
<dbReference type="SUPFAM" id="SSF52540">
    <property type="entry name" value="P-loop containing nucleoside triphosphate hydrolases"/>
    <property type="match status" value="1"/>
</dbReference>
<dbReference type="GO" id="GO:0016301">
    <property type="term" value="F:kinase activity"/>
    <property type="evidence" value="ECO:0007669"/>
    <property type="project" value="UniProtKB-KW"/>
</dbReference>
<dbReference type="AlphaFoldDB" id="A0A4R6V356"/>
<dbReference type="OrthoDB" id="3575979at2"/>
<dbReference type="InterPro" id="IPR027417">
    <property type="entry name" value="P-loop_NTPase"/>
</dbReference>
<keyword evidence="1" id="KW-0808">Transferase</keyword>
<keyword evidence="2" id="KW-1185">Reference proteome</keyword>
<dbReference type="Proteomes" id="UP000295281">
    <property type="component" value="Unassembled WGS sequence"/>
</dbReference>
<protein>
    <submittedName>
        <fullName evidence="1">Guanylate kinase</fullName>
    </submittedName>
</protein>
<proteinExistence type="predicted"/>
<organism evidence="1 2">
    <name type="scientific">Actinorugispora endophytica</name>
    <dbReference type="NCBI Taxonomy" id="1605990"/>
    <lineage>
        <taxon>Bacteria</taxon>
        <taxon>Bacillati</taxon>
        <taxon>Actinomycetota</taxon>
        <taxon>Actinomycetes</taxon>
        <taxon>Streptosporangiales</taxon>
        <taxon>Nocardiopsidaceae</taxon>
        <taxon>Actinorugispora</taxon>
    </lineage>
</organism>
<reference evidence="1 2" key="1">
    <citation type="submission" date="2019-03" db="EMBL/GenBank/DDBJ databases">
        <title>Genomic Encyclopedia of Type Strains, Phase IV (KMG-IV): sequencing the most valuable type-strain genomes for metagenomic binning, comparative biology and taxonomic classification.</title>
        <authorList>
            <person name="Goeker M."/>
        </authorList>
    </citation>
    <scope>NUCLEOTIDE SEQUENCE [LARGE SCALE GENOMIC DNA]</scope>
    <source>
        <strain evidence="1 2">DSM 46770</strain>
    </source>
</reference>
<dbReference type="Gene3D" id="3.40.50.300">
    <property type="entry name" value="P-loop containing nucleotide triphosphate hydrolases"/>
    <property type="match status" value="1"/>
</dbReference>
<sequence>MRRGVVLYGPPAAGKDTITAALSALDTRYALFRRLKIGSGRTTGYRIGSARVHAELVESDAVIYSNERYGNVYVIDRPELDAVFRTGGIPVLHLGQLRGVQAVVEGYPVRWCTVLLRCPREVTRIRSIERGDTDTPARLAAWEATEEDLAAHPDTVWDLRLHTNALSPDEAAKAIDSHLGHLRF</sequence>
<keyword evidence="1" id="KW-0418">Kinase</keyword>